<evidence type="ECO:0000313" key="2">
    <source>
        <dbReference type="EMBL" id="MDS0259176.1"/>
    </source>
</evidence>
<evidence type="ECO:0000256" key="1">
    <source>
        <dbReference type="SAM" id="Phobius"/>
    </source>
</evidence>
<dbReference type="InterPro" id="IPR056613">
    <property type="entry name" value="DUF7287"/>
</dbReference>
<keyword evidence="1" id="KW-0472">Membrane</keyword>
<gene>
    <name evidence="2" type="ORF">NDI56_07195</name>
</gene>
<protein>
    <recommendedName>
        <fullName evidence="4">Type IV pilin</fullName>
    </recommendedName>
</protein>
<dbReference type="RefSeq" id="WP_310918764.1">
    <property type="nucleotide sequence ID" value="NZ_JAMQON010000001.1"/>
</dbReference>
<keyword evidence="3" id="KW-1185">Reference proteome</keyword>
<keyword evidence="1" id="KW-0812">Transmembrane</keyword>
<evidence type="ECO:0008006" key="4">
    <source>
        <dbReference type="Google" id="ProtNLM"/>
    </source>
</evidence>
<sequence>MGTQHSDEPRDSPAARRTDRGQTTIDFAIGVSIFLAVLLFIFLFIPGILSPFTASAQDETVSSNRVADQLAVGMLASPAEPYALDSYCTVTFFEGNSAGCPFPGGSLESQVGVASSYQQVNVSLRGNLTASGSGEEFVCWDSTGTDTGLVESSSGDCDTTFARGDPVPTTQPSVTSVRVVSIDGADVTLFVEMW</sequence>
<dbReference type="Pfam" id="PF23958">
    <property type="entry name" value="DUF7287"/>
    <property type="match status" value="1"/>
</dbReference>
<accession>A0ABU2FBR5</accession>
<dbReference type="EMBL" id="JAMQON010000001">
    <property type="protein sequence ID" value="MDS0259176.1"/>
    <property type="molecule type" value="Genomic_DNA"/>
</dbReference>
<name>A0ABU2FBR5_9EURY</name>
<organism evidence="2 3">
    <name type="scientific">Haloarcula saliterrae</name>
    <dbReference type="NCBI Taxonomy" id="2950534"/>
    <lineage>
        <taxon>Archaea</taxon>
        <taxon>Methanobacteriati</taxon>
        <taxon>Methanobacteriota</taxon>
        <taxon>Stenosarchaea group</taxon>
        <taxon>Halobacteria</taxon>
        <taxon>Halobacteriales</taxon>
        <taxon>Haloarculaceae</taxon>
        <taxon>Haloarcula</taxon>
    </lineage>
</organism>
<keyword evidence="1" id="KW-1133">Transmembrane helix</keyword>
<comment type="caution">
    <text evidence="2">The sequence shown here is derived from an EMBL/GenBank/DDBJ whole genome shotgun (WGS) entry which is preliminary data.</text>
</comment>
<feature type="transmembrane region" description="Helical" evidence="1">
    <location>
        <begin position="27"/>
        <end position="49"/>
    </location>
</feature>
<dbReference type="Proteomes" id="UP001259659">
    <property type="component" value="Unassembled WGS sequence"/>
</dbReference>
<proteinExistence type="predicted"/>
<evidence type="ECO:0000313" key="3">
    <source>
        <dbReference type="Proteomes" id="UP001259659"/>
    </source>
</evidence>
<reference evidence="2 3" key="1">
    <citation type="submission" date="2022-06" db="EMBL/GenBank/DDBJ databases">
        <title>Haloarcula sp. a new haloarchaeum isolate from saline soil.</title>
        <authorList>
            <person name="Strakova D."/>
            <person name="Galisteo C."/>
            <person name="Sanchez-Porro C."/>
            <person name="Ventosa A."/>
        </authorList>
    </citation>
    <scope>NUCLEOTIDE SEQUENCE [LARGE SCALE GENOMIC DNA]</scope>
    <source>
        <strain evidence="2 3">S1CR25-12</strain>
    </source>
</reference>